<gene>
    <name evidence="1" type="ORF">CAter282_2120</name>
</gene>
<dbReference type="AlphaFoldDB" id="A0A127QIM0"/>
<evidence type="ECO:0000313" key="1">
    <source>
        <dbReference type="EMBL" id="AMP09877.1"/>
    </source>
</evidence>
<reference evidence="1 2" key="1">
    <citation type="submission" date="2015-11" db="EMBL/GenBank/DDBJ databases">
        <title>Exploring the genomic traits of fungus-feeding bacterial genus Collimonas.</title>
        <authorList>
            <person name="Song C."/>
            <person name="Schmidt R."/>
            <person name="de Jager V."/>
            <person name="Krzyzanowska D."/>
            <person name="Jongedijk E."/>
            <person name="Cankar K."/>
            <person name="Beekwilder J."/>
            <person name="van Veen A."/>
            <person name="de Boer W."/>
            <person name="van Veen J.A."/>
            <person name="Garbeva P."/>
        </authorList>
    </citation>
    <scope>NUCLEOTIDE SEQUENCE [LARGE SCALE GENOMIC DNA]</scope>
    <source>
        <strain evidence="1 2">Ter282</strain>
    </source>
</reference>
<dbReference type="Proteomes" id="UP000071778">
    <property type="component" value="Chromosome"/>
</dbReference>
<proteinExistence type="predicted"/>
<keyword evidence="2" id="KW-1185">Reference proteome</keyword>
<accession>A0A127QIM0</accession>
<dbReference type="EMBL" id="CP013235">
    <property type="protein sequence ID" value="AMP09877.1"/>
    <property type="molecule type" value="Genomic_DNA"/>
</dbReference>
<protein>
    <submittedName>
        <fullName evidence="1">Uncharacterized protein</fullName>
    </submittedName>
</protein>
<evidence type="ECO:0000313" key="2">
    <source>
        <dbReference type="Proteomes" id="UP000071778"/>
    </source>
</evidence>
<sequence length="48" mass="5501">MIVIMKRQRNTTTSKKKSNLMQQDRLAAFRIGEPALTFSPSPAIYCRT</sequence>
<name>A0A127QIM0_9BURK</name>
<organism evidence="1 2">
    <name type="scientific">Collimonas arenae</name>
    <dbReference type="NCBI Taxonomy" id="279058"/>
    <lineage>
        <taxon>Bacteria</taxon>
        <taxon>Pseudomonadati</taxon>
        <taxon>Pseudomonadota</taxon>
        <taxon>Betaproteobacteria</taxon>
        <taxon>Burkholderiales</taxon>
        <taxon>Oxalobacteraceae</taxon>
        <taxon>Collimonas</taxon>
    </lineage>
</organism>